<dbReference type="InterPro" id="IPR001173">
    <property type="entry name" value="Glyco_trans_2-like"/>
</dbReference>
<dbReference type="STRING" id="1236973.JCM9157_2075"/>
<dbReference type="GO" id="GO:0016740">
    <property type="term" value="F:transferase activity"/>
    <property type="evidence" value="ECO:0007669"/>
    <property type="project" value="UniProtKB-KW"/>
</dbReference>
<sequence>MSNHQKEVISVLIPTYNAAKYIEPLIGSLQNQQLSDIQELEIIIIDSSSTDDTVNLIKTNYPDVNVIVIPNKSFDHGGSRNHLASLAKGDYLLFMTQDAVPYNEYLLQNLVKSFQDPEVLIAYARQLPKEDAHPLEVFARNFNYPNKAIKKGKNTLDELGIKTFFNSNVCSMYKKELFDQYGGFPEKIILNEDMILASKVILDGKYVHYNNEAIVYHSHNYSLKQQFKRYFDIGMAFSDTSYLLKYASNEKEGMKMVKTQLRYLISEGKALTVPYAILESAVKLSSYKLGKKHSILPYKLKKSFSAYMK</sequence>
<dbReference type="PANTHER" id="PTHR43685">
    <property type="entry name" value="GLYCOSYLTRANSFERASE"/>
    <property type="match status" value="1"/>
</dbReference>
<keyword evidence="3" id="KW-1185">Reference proteome</keyword>
<dbReference type="GO" id="GO:0044010">
    <property type="term" value="P:single-species biofilm formation"/>
    <property type="evidence" value="ECO:0007669"/>
    <property type="project" value="TreeGrafter"/>
</dbReference>
<dbReference type="Proteomes" id="UP000018896">
    <property type="component" value="Unassembled WGS sequence"/>
</dbReference>
<dbReference type="EMBL" id="BAUV01000013">
    <property type="protein sequence ID" value="GAE34986.1"/>
    <property type="molecule type" value="Genomic_DNA"/>
</dbReference>
<dbReference type="InterPro" id="IPR050834">
    <property type="entry name" value="Glycosyltransf_2"/>
</dbReference>
<dbReference type="RefSeq" id="WP_052013048.1">
    <property type="nucleotide sequence ID" value="NZ_BAUV01000013.1"/>
</dbReference>
<reference evidence="2 3" key="1">
    <citation type="journal article" date="2014" name="Genome Announc.">
        <title>Draft Genome Sequences of Three Alkaliphilic Bacillus Strains, Bacillus wakoensis JCM 9140T, Bacillus akibai JCM 9157T, and Bacillus hemicellulosilyticus JCM 9152T.</title>
        <authorList>
            <person name="Yuki M."/>
            <person name="Oshima K."/>
            <person name="Suda W."/>
            <person name="Oshida Y."/>
            <person name="Kitamura K."/>
            <person name="Iida T."/>
            <person name="Hattori M."/>
            <person name="Ohkuma M."/>
        </authorList>
    </citation>
    <scope>NUCLEOTIDE SEQUENCE [LARGE SCALE GENOMIC DNA]</scope>
    <source>
        <strain evidence="2 3">JCM 9157</strain>
    </source>
</reference>
<dbReference type="Pfam" id="PF00535">
    <property type="entry name" value="Glycos_transf_2"/>
    <property type="match status" value="1"/>
</dbReference>
<dbReference type="eggNOG" id="COG1216">
    <property type="taxonomic scope" value="Bacteria"/>
</dbReference>
<dbReference type="InterPro" id="IPR029044">
    <property type="entry name" value="Nucleotide-diphossugar_trans"/>
</dbReference>
<proteinExistence type="predicted"/>
<feature type="domain" description="Glycosyltransferase 2-like" evidence="1">
    <location>
        <begin position="10"/>
        <end position="181"/>
    </location>
</feature>
<protein>
    <submittedName>
        <fullName evidence="2">O antigen biosynthesis rhamnosyltransferase rfbN</fullName>
    </submittedName>
</protein>
<dbReference type="OrthoDB" id="9790005at2"/>
<comment type="caution">
    <text evidence="2">The sequence shown here is derived from an EMBL/GenBank/DDBJ whole genome shotgun (WGS) entry which is preliminary data.</text>
</comment>
<dbReference type="Gene3D" id="3.90.550.10">
    <property type="entry name" value="Spore Coat Polysaccharide Biosynthesis Protein SpsA, Chain A"/>
    <property type="match status" value="1"/>
</dbReference>
<accession>W4QSC6</accession>
<keyword evidence="2" id="KW-0808">Transferase</keyword>
<dbReference type="SUPFAM" id="SSF53448">
    <property type="entry name" value="Nucleotide-diphospho-sugar transferases"/>
    <property type="match status" value="1"/>
</dbReference>
<gene>
    <name evidence="2" type="ORF">JCM9157_2075</name>
</gene>
<evidence type="ECO:0000259" key="1">
    <source>
        <dbReference type="Pfam" id="PF00535"/>
    </source>
</evidence>
<organism evidence="2 3">
    <name type="scientific">Halalkalibacter akibai (strain ATCC 43226 / DSM 21942 / CIP 109018 / JCM 9157 / 1139)</name>
    <name type="common">Bacillus akibai</name>
    <dbReference type="NCBI Taxonomy" id="1236973"/>
    <lineage>
        <taxon>Bacteria</taxon>
        <taxon>Bacillati</taxon>
        <taxon>Bacillota</taxon>
        <taxon>Bacilli</taxon>
        <taxon>Bacillales</taxon>
        <taxon>Bacillaceae</taxon>
        <taxon>Halalkalibacter</taxon>
    </lineage>
</organism>
<evidence type="ECO:0000313" key="3">
    <source>
        <dbReference type="Proteomes" id="UP000018896"/>
    </source>
</evidence>
<dbReference type="CDD" id="cd00761">
    <property type="entry name" value="Glyco_tranf_GTA_type"/>
    <property type="match status" value="1"/>
</dbReference>
<dbReference type="AlphaFoldDB" id="W4QSC6"/>
<name>W4QSC6_HALA3</name>
<dbReference type="PANTHER" id="PTHR43685:SF13">
    <property type="entry name" value="O ANTIGEN BIOSYNTHESIS RHAMNOSYLTRANSFERASE RFBN"/>
    <property type="match status" value="1"/>
</dbReference>
<evidence type="ECO:0000313" key="2">
    <source>
        <dbReference type="EMBL" id="GAE34986.1"/>
    </source>
</evidence>